<protein>
    <submittedName>
        <fullName evidence="1">HAD hydrolase-like protein</fullName>
    </submittedName>
</protein>
<dbReference type="Gene3D" id="3.40.50.1000">
    <property type="entry name" value="HAD superfamily/HAD-like"/>
    <property type="match status" value="1"/>
</dbReference>
<evidence type="ECO:0000313" key="2">
    <source>
        <dbReference type="Proteomes" id="UP000563523"/>
    </source>
</evidence>
<reference evidence="1 2" key="1">
    <citation type="submission" date="2020-06" db="EMBL/GenBank/DDBJ databases">
        <authorList>
            <person name="Kang J."/>
        </authorList>
    </citation>
    <scope>NUCLEOTIDE SEQUENCE [LARGE SCALE GENOMIC DNA]</scope>
    <source>
        <strain evidence="1 2">DCY120</strain>
    </source>
</reference>
<proteinExistence type="predicted"/>
<dbReference type="Pfam" id="PF13419">
    <property type="entry name" value="HAD_2"/>
    <property type="match status" value="1"/>
</dbReference>
<dbReference type="AlphaFoldDB" id="A0A850R787"/>
<dbReference type="InterPro" id="IPR023198">
    <property type="entry name" value="PGP-like_dom2"/>
</dbReference>
<dbReference type="SUPFAM" id="SSF56784">
    <property type="entry name" value="HAD-like"/>
    <property type="match status" value="1"/>
</dbReference>
<dbReference type="InterPro" id="IPR052550">
    <property type="entry name" value="Pyrimidine_5'-ntase_YjjG"/>
</dbReference>
<sequence>MCNLDQGLATYQKINQKLWQKIEHGSPRTPLFERRFALTGQKLGFTWDGPQLEKQYRQLLDHNFRILPGADRLLKNLRKNHKTLIAASNGVQTTQIQRLVGSGLRQYFDQVFISENSGFAKPGPRFFTPLYQSYPHLSSKNAILIGDRLPFDILGACRVSLSSVW</sequence>
<dbReference type="PANTHER" id="PTHR47478:SF1">
    <property type="entry name" value="PYRIMIDINE 5'-NUCLEOTIDASE YJJG"/>
    <property type="match status" value="1"/>
</dbReference>
<dbReference type="InterPro" id="IPR023214">
    <property type="entry name" value="HAD_sf"/>
</dbReference>
<dbReference type="GO" id="GO:0016787">
    <property type="term" value="F:hydrolase activity"/>
    <property type="evidence" value="ECO:0007669"/>
    <property type="project" value="UniProtKB-KW"/>
</dbReference>
<evidence type="ECO:0000313" key="1">
    <source>
        <dbReference type="EMBL" id="NVY96395.1"/>
    </source>
</evidence>
<dbReference type="EMBL" id="JABZEC010000003">
    <property type="protein sequence ID" value="NVY96395.1"/>
    <property type="molecule type" value="Genomic_DNA"/>
</dbReference>
<comment type="caution">
    <text evidence="1">The sequence shown here is derived from an EMBL/GenBank/DDBJ whole genome shotgun (WGS) entry which is preliminary data.</text>
</comment>
<dbReference type="Gene3D" id="1.10.150.240">
    <property type="entry name" value="Putative phosphatase, domain 2"/>
    <property type="match status" value="1"/>
</dbReference>
<gene>
    <name evidence="1" type="ORF">HU830_04305</name>
</gene>
<dbReference type="InterPro" id="IPR041492">
    <property type="entry name" value="HAD_2"/>
</dbReference>
<organism evidence="1 2">
    <name type="scientific">Bombilactobacillus apium</name>
    <dbReference type="NCBI Taxonomy" id="2675299"/>
    <lineage>
        <taxon>Bacteria</taxon>
        <taxon>Bacillati</taxon>
        <taxon>Bacillota</taxon>
        <taxon>Bacilli</taxon>
        <taxon>Lactobacillales</taxon>
        <taxon>Lactobacillaceae</taxon>
        <taxon>Bombilactobacillus</taxon>
    </lineage>
</organism>
<dbReference type="Proteomes" id="UP000563523">
    <property type="component" value="Unassembled WGS sequence"/>
</dbReference>
<dbReference type="InterPro" id="IPR036412">
    <property type="entry name" value="HAD-like_sf"/>
</dbReference>
<name>A0A850R787_9LACO</name>
<keyword evidence="1" id="KW-0378">Hydrolase</keyword>
<accession>A0A850R787</accession>
<keyword evidence="2" id="KW-1185">Reference proteome</keyword>
<dbReference type="PANTHER" id="PTHR47478">
    <property type="match status" value="1"/>
</dbReference>